<dbReference type="InterPro" id="IPR001650">
    <property type="entry name" value="Helicase_C-like"/>
</dbReference>
<reference evidence="5 6" key="1">
    <citation type="submission" date="2024-02" db="EMBL/GenBank/DDBJ databases">
        <title>STSV induces naive adaptation in Sulfolobus.</title>
        <authorList>
            <person name="Xiang X."/>
            <person name="Song M."/>
        </authorList>
    </citation>
    <scope>NUCLEOTIDE SEQUENCE [LARGE SCALE GENOMIC DNA]</scope>
    <source>
        <strain evidence="5 6">RT2</strain>
    </source>
</reference>
<dbReference type="RefSeq" id="WP_338602847.1">
    <property type="nucleotide sequence ID" value="NZ_CP146016.1"/>
</dbReference>
<protein>
    <submittedName>
        <fullName evidence="5">DEAD/DEAH box helicase</fullName>
    </submittedName>
</protein>
<dbReference type="Pfam" id="PF00271">
    <property type="entry name" value="Helicase_C"/>
    <property type="match status" value="1"/>
</dbReference>
<evidence type="ECO:0000313" key="5">
    <source>
        <dbReference type="EMBL" id="WWQ61079.1"/>
    </source>
</evidence>
<dbReference type="GeneID" id="89335715"/>
<dbReference type="SUPFAM" id="SSF52540">
    <property type="entry name" value="P-loop containing nucleoside triphosphate hydrolases"/>
    <property type="match status" value="1"/>
</dbReference>
<evidence type="ECO:0000256" key="2">
    <source>
        <dbReference type="ARBA" id="ARBA00022840"/>
    </source>
</evidence>
<evidence type="ECO:0000259" key="3">
    <source>
        <dbReference type="PROSITE" id="PS51192"/>
    </source>
</evidence>
<dbReference type="SMART" id="SM00490">
    <property type="entry name" value="HELICc"/>
    <property type="match status" value="1"/>
</dbReference>
<organism evidence="5 6">
    <name type="scientific">Sulfolobus tengchongensis</name>
    <dbReference type="NCBI Taxonomy" id="207809"/>
    <lineage>
        <taxon>Archaea</taxon>
        <taxon>Thermoproteota</taxon>
        <taxon>Thermoprotei</taxon>
        <taxon>Sulfolobales</taxon>
        <taxon>Sulfolobaceae</taxon>
        <taxon>Sulfolobus</taxon>
    </lineage>
</organism>
<dbReference type="SMART" id="SM00487">
    <property type="entry name" value="DEXDc"/>
    <property type="match status" value="1"/>
</dbReference>
<accession>A0AAX4L1P2</accession>
<keyword evidence="6" id="KW-1185">Reference proteome</keyword>
<dbReference type="AlphaFoldDB" id="A0AAX4L1P2"/>
<dbReference type="Proteomes" id="UP001432202">
    <property type="component" value="Chromosome"/>
</dbReference>
<dbReference type="Gene3D" id="3.40.50.300">
    <property type="entry name" value="P-loop containing nucleotide triphosphate hydrolases"/>
    <property type="match status" value="2"/>
</dbReference>
<dbReference type="EMBL" id="CP146016">
    <property type="protein sequence ID" value="WWQ61079.1"/>
    <property type="molecule type" value="Genomic_DNA"/>
</dbReference>
<keyword evidence="2" id="KW-0067">ATP-binding</keyword>
<evidence type="ECO:0000259" key="4">
    <source>
        <dbReference type="PROSITE" id="PS51194"/>
    </source>
</evidence>
<dbReference type="GO" id="GO:0003676">
    <property type="term" value="F:nucleic acid binding"/>
    <property type="evidence" value="ECO:0007669"/>
    <property type="project" value="InterPro"/>
</dbReference>
<dbReference type="InterPro" id="IPR027417">
    <property type="entry name" value="P-loop_NTPase"/>
</dbReference>
<gene>
    <name evidence="5" type="ORF">V6M85_03065</name>
</gene>
<keyword evidence="5" id="KW-0347">Helicase</keyword>
<keyword evidence="1" id="KW-0547">Nucleotide-binding</keyword>
<feature type="domain" description="Helicase ATP-binding" evidence="3">
    <location>
        <begin position="59"/>
        <end position="243"/>
    </location>
</feature>
<name>A0AAX4L1P2_9CREN</name>
<keyword evidence="5" id="KW-0378">Hydrolase</keyword>
<dbReference type="GO" id="GO:0006289">
    <property type="term" value="P:nucleotide-excision repair"/>
    <property type="evidence" value="ECO:0007669"/>
    <property type="project" value="TreeGrafter"/>
</dbReference>
<evidence type="ECO:0000256" key="1">
    <source>
        <dbReference type="ARBA" id="ARBA00022741"/>
    </source>
</evidence>
<dbReference type="GO" id="GO:0043138">
    <property type="term" value="F:3'-5' DNA helicase activity"/>
    <property type="evidence" value="ECO:0007669"/>
    <property type="project" value="TreeGrafter"/>
</dbReference>
<dbReference type="PANTHER" id="PTHR47957">
    <property type="entry name" value="ATP-DEPENDENT HELICASE HRQ1"/>
    <property type="match status" value="1"/>
</dbReference>
<sequence length="921" mass="106015">MDLSDFNYILIEEKGTEQELADGCLSGNGICKFSDILSKCNSKIEFCNFSMYKHQQRALEALLNGKDVVLKAQTGSGKTEVWVAYALEKDAYSLVIYPTKALTNDQLQRIYRYYIQANYNVGINTHKNGLYVVYGDVVRYDGDTSKEVKSSVKTARVVLTNPDMVLNGLKGKNALSSFFPMTELIVIDELDFYGSYKATILLYLIKEVLKRSNRNVRIIIMSATLSNVKNIIDFFPDRNFEIIEGKAYKPKNKYYIILGKKEIKLPNISELIGNTKISQQILRINKDYTDTILNLSKKSSENSNTTTIVFTPNISFAENLSRKTNVAVHHSRVSKGVRSKIETELREGKISHVITVKTLLQGIDIGNVTRIIHFGLPNKVAEFIQREGRKGRRKEIKETESIIVPLSIEDLVISKDLIEWKKLGSESMIIHSDNDSLKDYEQCIENLKDCRFYEVENRNMHVYVYDGTNFDELDDKISWRDYVENRIKGTIDNQNVSIVIYSGKVNDLNVIIETQTSFENATFLNKQNINFPTCFKSAINKYEDISRKWGQRPDFFSDIDYGKIWSSVSLNLLIPDNGYVEVTEIPDDVIWTIESRERIKEVTLSDGTKIPVYDYKYISLGEYCKKLPKPTYKFKTYAYVSELEPNDVIEGDKAMGLLIALLRKNYGVEIDLIKYVIIHNLLKVWEKEPVGFLKHLRQYKKVTVGEKEVTCESLIKDIDNASLDVGLLLLLNEINPLKFNEIHKELDKVKALAKRYVYYLCDVIKIEGKLVSKSLPDLIIIDSYLDKFSITYNGQTKIYSMSDRKKMINDISNIVNQILMKTKGNEEVIVSYSDRFDDYPMLKRFTYVIEDEVKKKFDSPIPLSKIEETLLGKSRILNMEMQLSNKYSNGEPISDNEFSELFKIRAEMISILYNYLNEQNG</sequence>
<dbReference type="Pfam" id="PF00270">
    <property type="entry name" value="DEAD"/>
    <property type="match status" value="1"/>
</dbReference>
<dbReference type="PROSITE" id="PS51194">
    <property type="entry name" value="HELICASE_CTER"/>
    <property type="match status" value="1"/>
</dbReference>
<evidence type="ECO:0000313" key="6">
    <source>
        <dbReference type="Proteomes" id="UP001432202"/>
    </source>
</evidence>
<dbReference type="InterPro" id="IPR011545">
    <property type="entry name" value="DEAD/DEAH_box_helicase_dom"/>
</dbReference>
<proteinExistence type="predicted"/>
<dbReference type="GO" id="GO:0005524">
    <property type="term" value="F:ATP binding"/>
    <property type="evidence" value="ECO:0007669"/>
    <property type="project" value="UniProtKB-KW"/>
</dbReference>
<dbReference type="PANTHER" id="PTHR47957:SF3">
    <property type="entry name" value="ATP-DEPENDENT HELICASE HRQ1"/>
    <property type="match status" value="1"/>
</dbReference>
<dbReference type="InterPro" id="IPR014001">
    <property type="entry name" value="Helicase_ATP-bd"/>
</dbReference>
<feature type="domain" description="Helicase C-terminal" evidence="4">
    <location>
        <begin position="287"/>
        <end position="441"/>
    </location>
</feature>
<dbReference type="GO" id="GO:0036297">
    <property type="term" value="P:interstrand cross-link repair"/>
    <property type="evidence" value="ECO:0007669"/>
    <property type="project" value="TreeGrafter"/>
</dbReference>
<dbReference type="PROSITE" id="PS51192">
    <property type="entry name" value="HELICASE_ATP_BIND_1"/>
    <property type="match status" value="1"/>
</dbReference>